<evidence type="ECO:0000313" key="3">
    <source>
        <dbReference type="Proteomes" id="UP000251891"/>
    </source>
</evidence>
<accession>A0A365GZN3</accession>
<dbReference type="AlphaFoldDB" id="A0A365GZN3"/>
<feature type="transmembrane region" description="Helical" evidence="1">
    <location>
        <begin position="88"/>
        <end position="111"/>
    </location>
</feature>
<evidence type="ECO:0000313" key="2">
    <source>
        <dbReference type="EMBL" id="RAY12299.1"/>
    </source>
</evidence>
<name>A0A365GZN3_9ACTN</name>
<keyword evidence="3" id="KW-1185">Reference proteome</keyword>
<dbReference type="InterPro" id="IPR045919">
    <property type="entry name" value="DUF6338"/>
</dbReference>
<dbReference type="OrthoDB" id="5113805at2"/>
<organism evidence="2 3">
    <name type="scientific">Actinomadura craniellae</name>
    <dbReference type="NCBI Taxonomy" id="2231787"/>
    <lineage>
        <taxon>Bacteria</taxon>
        <taxon>Bacillati</taxon>
        <taxon>Actinomycetota</taxon>
        <taxon>Actinomycetes</taxon>
        <taxon>Streptosporangiales</taxon>
        <taxon>Thermomonosporaceae</taxon>
        <taxon>Actinomadura</taxon>
    </lineage>
</organism>
<dbReference type="Proteomes" id="UP000251891">
    <property type="component" value="Unassembled WGS sequence"/>
</dbReference>
<keyword evidence="1" id="KW-0812">Transmembrane</keyword>
<dbReference type="EMBL" id="QLYX01000014">
    <property type="protein sequence ID" value="RAY12299.1"/>
    <property type="molecule type" value="Genomic_DNA"/>
</dbReference>
<keyword evidence="1" id="KW-1133">Transmembrane helix</keyword>
<proteinExistence type="predicted"/>
<keyword evidence="1" id="KW-0472">Membrane</keyword>
<comment type="caution">
    <text evidence="2">The sequence shown here is derived from an EMBL/GenBank/DDBJ whole genome shotgun (WGS) entry which is preliminary data.</text>
</comment>
<feature type="transmembrane region" description="Helical" evidence="1">
    <location>
        <begin position="6"/>
        <end position="27"/>
    </location>
</feature>
<evidence type="ECO:0000256" key="1">
    <source>
        <dbReference type="SAM" id="Phobius"/>
    </source>
</evidence>
<dbReference type="RefSeq" id="WP_111870787.1">
    <property type="nucleotide sequence ID" value="NZ_QLYX01000014.1"/>
</dbReference>
<protein>
    <submittedName>
        <fullName evidence="2">Uncharacterized protein</fullName>
    </submittedName>
</protein>
<dbReference type="Pfam" id="PF19865">
    <property type="entry name" value="DUF6338"/>
    <property type="match status" value="1"/>
</dbReference>
<sequence>MPQAPTTVMQAVIVMLLVLPGVTYQFVRERSQGISPHHKDLGERILRALVAGIVLDTFYVLLAGNWLVKLIYDRQQGWLSGAANNPRPAALTALLLLVAIPAGAAWTLAWWGRRGSSSAYQATPTAWDETFNNRAHCFVRARLKSGEWVGGWYGERSYASSYPEPPDLYLQTAWAMTKFGRFTNRLEQTDGIYIRIDEVEILDFIRIDQE</sequence>
<feature type="transmembrane region" description="Helical" evidence="1">
    <location>
        <begin position="48"/>
        <end position="68"/>
    </location>
</feature>
<reference evidence="2 3" key="1">
    <citation type="submission" date="2018-06" db="EMBL/GenBank/DDBJ databases">
        <title>Actinomadura craniellae sp. nov. isolated from marine sponge Craniella sp.</title>
        <authorList>
            <person name="Li L."/>
            <person name="Xu Q.H."/>
            <person name="Lin H.W."/>
            <person name="Lu Y.H."/>
        </authorList>
    </citation>
    <scope>NUCLEOTIDE SEQUENCE [LARGE SCALE GENOMIC DNA]</scope>
    <source>
        <strain evidence="2 3">LHW63021</strain>
    </source>
</reference>
<gene>
    <name evidence="2" type="ORF">DPM19_26715</name>
</gene>